<dbReference type="EMBL" id="JADFTS010000002">
    <property type="protein sequence ID" value="KAF9620605.1"/>
    <property type="molecule type" value="Genomic_DNA"/>
</dbReference>
<comment type="caution">
    <text evidence="3">The sequence shown here is derived from an EMBL/GenBank/DDBJ whole genome shotgun (WGS) entry which is preliminary data.</text>
</comment>
<organism evidence="3 4">
    <name type="scientific">Coptis chinensis</name>
    <dbReference type="NCBI Taxonomy" id="261450"/>
    <lineage>
        <taxon>Eukaryota</taxon>
        <taxon>Viridiplantae</taxon>
        <taxon>Streptophyta</taxon>
        <taxon>Embryophyta</taxon>
        <taxon>Tracheophyta</taxon>
        <taxon>Spermatophyta</taxon>
        <taxon>Magnoliopsida</taxon>
        <taxon>Ranunculales</taxon>
        <taxon>Ranunculaceae</taxon>
        <taxon>Coptidoideae</taxon>
        <taxon>Coptis</taxon>
    </lineage>
</organism>
<dbReference type="Pfam" id="PF04520">
    <property type="entry name" value="Senescence_reg"/>
    <property type="match status" value="1"/>
</dbReference>
<reference evidence="3 4" key="1">
    <citation type="submission" date="2020-10" db="EMBL/GenBank/DDBJ databases">
        <title>The Coptis chinensis genome and diversification of protoberbering-type alkaloids.</title>
        <authorList>
            <person name="Wang B."/>
            <person name="Shu S."/>
            <person name="Song C."/>
            <person name="Liu Y."/>
        </authorList>
    </citation>
    <scope>NUCLEOTIDE SEQUENCE [LARGE SCALE GENOMIC DNA]</scope>
    <source>
        <strain evidence="3">HL-2020</strain>
        <tissue evidence="3">Leaf</tissue>
    </source>
</reference>
<dbReference type="OrthoDB" id="672058at2759"/>
<comment type="similarity">
    <text evidence="1">Belongs to the senescence regulator S40 family.</text>
</comment>
<keyword evidence="4" id="KW-1185">Reference proteome</keyword>
<sequence length="117" mass="13353">MWPSQHNHRQYYYHNNQLVRNDNPKKKNMSSGSSPINIQGNATSSRSWSSYSDSSDESDQFEDEDQEMVPPHVLVARRNARKSTAFSVCTGNGRTLKGRDLSKVRNSVLRMTGFLET</sequence>
<feature type="region of interest" description="Disordered" evidence="2">
    <location>
        <begin position="1"/>
        <end position="68"/>
    </location>
</feature>
<accession>A0A835M630</accession>
<dbReference type="GO" id="GO:0010150">
    <property type="term" value="P:leaf senescence"/>
    <property type="evidence" value="ECO:0007669"/>
    <property type="project" value="UniProtKB-ARBA"/>
</dbReference>
<evidence type="ECO:0000313" key="3">
    <source>
        <dbReference type="EMBL" id="KAF9620605.1"/>
    </source>
</evidence>
<evidence type="ECO:0000256" key="1">
    <source>
        <dbReference type="ARBA" id="ARBA00034773"/>
    </source>
</evidence>
<feature type="compositionally biased region" description="Low complexity" evidence="2">
    <location>
        <begin position="44"/>
        <end position="53"/>
    </location>
</feature>
<evidence type="ECO:0000256" key="2">
    <source>
        <dbReference type="SAM" id="MobiDB-lite"/>
    </source>
</evidence>
<proteinExistence type="inferred from homology"/>
<feature type="compositionally biased region" description="Polar residues" evidence="2">
    <location>
        <begin position="29"/>
        <end position="43"/>
    </location>
</feature>
<dbReference type="Proteomes" id="UP000631114">
    <property type="component" value="Unassembled WGS sequence"/>
</dbReference>
<evidence type="ECO:0000313" key="4">
    <source>
        <dbReference type="Proteomes" id="UP000631114"/>
    </source>
</evidence>
<name>A0A835M630_9MAGN</name>
<dbReference type="InterPro" id="IPR007608">
    <property type="entry name" value="Senescence_reg_S40"/>
</dbReference>
<feature type="compositionally biased region" description="Acidic residues" evidence="2">
    <location>
        <begin position="54"/>
        <end position="67"/>
    </location>
</feature>
<gene>
    <name evidence="3" type="ORF">IFM89_013631</name>
</gene>
<protein>
    <recommendedName>
        <fullName evidence="5">Senescence regulator</fullName>
    </recommendedName>
</protein>
<dbReference type="PANTHER" id="PTHR33083:SF49">
    <property type="entry name" value="SENESCENCE REGULATOR"/>
    <property type="match status" value="1"/>
</dbReference>
<dbReference type="PANTHER" id="PTHR33083">
    <property type="entry name" value="EXPRESSED PROTEIN"/>
    <property type="match status" value="1"/>
</dbReference>
<evidence type="ECO:0008006" key="5">
    <source>
        <dbReference type="Google" id="ProtNLM"/>
    </source>
</evidence>
<dbReference type="AlphaFoldDB" id="A0A835M630"/>
<feature type="compositionally biased region" description="Basic residues" evidence="2">
    <location>
        <begin position="1"/>
        <end position="11"/>
    </location>
</feature>